<name>A0A5C7J6Y6_9BACT</name>
<gene>
    <name evidence="2" type="ORF">E6Q11_03055</name>
</gene>
<reference evidence="2 3" key="1">
    <citation type="submission" date="2018-09" db="EMBL/GenBank/DDBJ databases">
        <title>Metagenome Assembled Genomes from an Advanced Water Purification Facility.</title>
        <authorList>
            <person name="Stamps B.W."/>
            <person name="Spear J.R."/>
        </authorList>
    </citation>
    <scope>NUCLEOTIDE SEQUENCE [LARGE SCALE GENOMIC DNA]</scope>
    <source>
        <strain evidence="2">Bin_63_2</strain>
    </source>
</reference>
<dbReference type="EMBL" id="SSDS01000050">
    <property type="protein sequence ID" value="TXG77251.1"/>
    <property type="molecule type" value="Genomic_DNA"/>
</dbReference>
<comment type="caution">
    <text evidence="2">The sequence shown here is derived from an EMBL/GenBank/DDBJ whole genome shotgun (WGS) entry which is preliminary data.</text>
</comment>
<dbReference type="AlphaFoldDB" id="A0A5C7J6Y6"/>
<accession>A0A5C7J6Y6</accession>
<evidence type="ECO:0000313" key="2">
    <source>
        <dbReference type="EMBL" id="TXG77251.1"/>
    </source>
</evidence>
<evidence type="ECO:0000313" key="3">
    <source>
        <dbReference type="Proteomes" id="UP000321026"/>
    </source>
</evidence>
<organism evidence="2 3">
    <name type="scientific">Candidatus Dojkabacteria bacterium</name>
    <dbReference type="NCBI Taxonomy" id="2099670"/>
    <lineage>
        <taxon>Bacteria</taxon>
        <taxon>Candidatus Dojkabacteria</taxon>
    </lineage>
</organism>
<evidence type="ECO:0000256" key="1">
    <source>
        <dbReference type="SAM" id="MobiDB-lite"/>
    </source>
</evidence>
<protein>
    <submittedName>
        <fullName evidence="2">Uncharacterized protein</fullName>
    </submittedName>
</protein>
<dbReference type="Proteomes" id="UP000321026">
    <property type="component" value="Unassembled WGS sequence"/>
</dbReference>
<proteinExistence type="predicted"/>
<sequence length="84" mass="9185">MELNTAVIAKLDIAFQGDAREYAIGYRDALESLTLALQGVIPEGLLADALETALDAYANNADHDFEDDGQPSEAQEWHDFDPDC</sequence>
<feature type="region of interest" description="Disordered" evidence="1">
    <location>
        <begin position="61"/>
        <end position="84"/>
    </location>
</feature>
<feature type="compositionally biased region" description="Basic and acidic residues" evidence="1">
    <location>
        <begin position="75"/>
        <end position="84"/>
    </location>
</feature>